<gene>
    <name evidence="5" type="ORF">DCAR_003457</name>
</gene>
<evidence type="ECO:0000313" key="5">
    <source>
        <dbReference type="EMBL" id="KZN10801.1"/>
    </source>
</evidence>
<dbReference type="InterPro" id="IPR049943">
    <property type="entry name" value="Ser_HO-MeTrfase-like"/>
</dbReference>
<dbReference type="PANTHER" id="PTHR11680">
    <property type="entry name" value="SERINE HYDROXYMETHYLTRANSFERASE"/>
    <property type="match status" value="1"/>
</dbReference>
<reference evidence="5" key="1">
    <citation type="journal article" date="2016" name="Nat. Genet.">
        <title>A high-quality carrot genome assembly provides new insights into carotenoid accumulation and asterid genome evolution.</title>
        <authorList>
            <person name="Iorizzo M."/>
            <person name="Ellison S."/>
            <person name="Senalik D."/>
            <person name="Zeng P."/>
            <person name="Satapoomin P."/>
            <person name="Huang J."/>
            <person name="Bowman M."/>
            <person name="Iovene M."/>
            <person name="Sanseverino W."/>
            <person name="Cavagnaro P."/>
            <person name="Yildiz M."/>
            <person name="Macko-Podgorni A."/>
            <person name="Moranska E."/>
            <person name="Grzebelus E."/>
            <person name="Grzebelus D."/>
            <person name="Ashrafi H."/>
            <person name="Zheng Z."/>
            <person name="Cheng S."/>
            <person name="Spooner D."/>
            <person name="Van Deynze A."/>
            <person name="Simon P."/>
        </authorList>
    </citation>
    <scope>NUCLEOTIDE SEQUENCE [LARGE SCALE GENOMIC DNA]</scope>
    <source>
        <tissue evidence="5">Leaf</tissue>
    </source>
</reference>
<evidence type="ECO:0000256" key="2">
    <source>
        <dbReference type="ARBA" id="ARBA00001933"/>
    </source>
</evidence>
<dbReference type="EMBL" id="LNRQ01000001">
    <property type="protein sequence ID" value="KZN10801.1"/>
    <property type="molecule type" value="Genomic_DNA"/>
</dbReference>
<name>A0A166I6I1_DAUCS</name>
<organism evidence="5">
    <name type="scientific">Daucus carota subsp. sativus</name>
    <name type="common">Carrot</name>
    <dbReference type="NCBI Taxonomy" id="79200"/>
    <lineage>
        <taxon>Eukaryota</taxon>
        <taxon>Viridiplantae</taxon>
        <taxon>Streptophyta</taxon>
        <taxon>Embryophyta</taxon>
        <taxon>Tracheophyta</taxon>
        <taxon>Spermatophyta</taxon>
        <taxon>Magnoliopsida</taxon>
        <taxon>eudicotyledons</taxon>
        <taxon>Gunneridae</taxon>
        <taxon>Pentapetalae</taxon>
        <taxon>asterids</taxon>
        <taxon>campanulids</taxon>
        <taxon>Apiales</taxon>
        <taxon>Apiaceae</taxon>
        <taxon>Apioideae</taxon>
        <taxon>Scandiceae</taxon>
        <taxon>Daucinae</taxon>
        <taxon>Daucus</taxon>
        <taxon>Daucus sect. Daucus</taxon>
    </lineage>
</organism>
<dbReference type="InterPro" id="IPR015422">
    <property type="entry name" value="PyrdxlP-dep_Trfase_small"/>
</dbReference>
<comment type="cofactor">
    <cofactor evidence="2">
        <name>pyridoxal 5'-phosphate</name>
        <dbReference type="ChEBI" id="CHEBI:597326"/>
    </cofactor>
</comment>
<sequence length="310" mass="34608">MNLAVISYTNRCFRENYPPFLPLNSALADSFLVNRLCRFLFASVLDHGRDLQNHGSNCATSTGHPSFSVNFTFGINVTAPQVVSNCRGLASKLIGQGYELVSDGSDHHLVLVNLWPFQLQESSRENVNGAQVEKILNMASIMLNKKSVADDKSEIFTEGARIGTPGHDYKRFHTERFHVSCRLDERIIYILRKVINRRIKICLHTDITPDPIQTLTLKQPNQKTNTEHLDSGVREIFPLKIKDIACKALTLKTQIKHDNLLLKSTIFFAPYAFVFGLSSSASLDGSATAMTILSNGDVSCAEYFSIPKEV</sequence>
<comment type="catalytic activity">
    <reaction evidence="1">
        <text>(6R)-5,10-methylene-5,6,7,8-tetrahydrofolate + glycine + H2O = (6S)-5,6,7,8-tetrahydrofolate + L-serine</text>
        <dbReference type="Rhea" id="RHEA:15481"/>
        <dbReference type="ChEBI" id="CHEBI:15377"/>
        <dbReference type="ChEBI" id="CHEBI:15636"/>
        <dbReference type="ChEBI" id="CHEBI:33384"/>
        <dbReference type="ChEBI" id="CHEBI:57305"/>
        <dbReference type="ChEBI" id="CHEBI:57453"/>
        <dbReference type="EC" id="2.1.2.1"/>
    </reaction>
</comment>
<dbReference type="GO" id="GO:0005739">
    <property type="term" value="C:mitochondrion"/>
    <property type="evidence" value="ECO:0007669"/>
    <property type="project" value="TreeGrafter"/>
</dbReference>
<dbReference type="AlphaFoldDB" id="A0A166I6I1"/>
<dbReference type="SUPFAM" id="SSF53383">
    <property type="entry name" value="PLP-dependent transferases"/>
    <property type="match status" value="1"/>
</dbReference>
<dbReference type="Gene3D" id="3.90.1150.10">
    <property type="entry name" value="Aspartate Aminotransferase, domain 1"/>
    <property type="match status" value="1"/>
</dbReference>
<keyword evidence="3" id="KW-0663">Pyridoxal phosphate</keyword>
<accession>A0A166I6I1</accession>
<proteinExistence type="predicted"/>
<dbReference type="GO" id="GO:0046653">
    <property type="term" value="P:tetrahydrofolate metabolic process"/>
    <property type="evidence" value="ECO:0007669"/>
    <property type="project" value="TreeGrafter"/>
</dbReference>
<dbReference type="Pfam" id="PF00464">
    <property type="entry name" value="SHMT"/>
    <property type="match status" value="1"/>
</dbReference>
<dbReference type="GO" id="GO:0030170">
    <property type="term" value="F:pyridoxal phosphate binding"/>
    <property type="evidence" value="ECO:0007669"/>
    <property type="project" value="TreeGrafter"/>
</dbReference>
<dbReference type="GO" id="GO:0019264">
    <property type="term" value="P:glycine biosynthetic process from serine"/>
    <property type="evidence" value="ECO:0007669"/>
    <property type="project" value="TreeGrafter"/>
</dbReference>
<comment type="caution">
    <text evidence="5">The sequence shown here is derived from an EMBL/GenBank/DDBJ whole genome shotgun (WGS) entry which is preliminary data.</text>
</comment>
<dbReference type="PANTHER" id="PTHR11680:SF63">
    <property type="entry name" value="SERINE HYDROXYMETHYLTRANSFERASE 3, CHLOROPLASTIC"/>
    <property type="match status" value="1"/>
</dbReference>
<feature type="domain" description="Serine hydroxymethyltransferase-like" evidence="4">
    <location>
        <begin position="77"/>
        <end position="178"/>
    </location>
</feature>
<evidence type="ECO:0000256" key="3">
    <source>
        <dbReference type="ARBA" id="ARBA00022898"/>
    </source>
</evidence>
<evidence type="ECO:0000256" key="1">
    <source>
        <dbReference type="ARBA" id="ARBA00001528"/>
    </source>
</evidence>
<evidence type="ECO:0000259" key="4">
    <source>
        <dbReference type="Pfam" id="PF00464"/>
    </source>
</evidence>
<dbReference type="GO" id="GO:0004372">
    <property type="term" value="F:glycine hydroxymethyltransferase activity"/>
    <property type="evidence" value="ECO:0007669"/>
    <property type="project" value="UniProtKB-EC"/>
</dbReference>
<dbReference type="InterPro" id="IPR015424">
    <property type="entry name" value="PyrdxlP-dep_Trfase"/>
</dbReference>
<dbReference type="Gramene" id="KZN10801">
    <property type="protein sequence ID" value="KZN10801"/>
    <property type="gene ID" value="DCAR_003457"/>
</dbReference>
<dbReference type="STRING" id="79200.A0A166I6I1"/>
<protein>
    <recommendedName>
        <fullName evidence="4">Serine hydroxymethyltransferase-like domain-containing protein</fullName>
    </recommendedName>
</protein>
<dbReference type="InterPro" id="IPR039429">
    <property type="entry name" value="SHMT-like_dom"/>
</dbReference>